<dbReference type="WBParaSite" id="Hba_13892">
    <property type="protein sequence ID" value="Hba_13892"/>
    <property type="gene ID" value="Hba_13892"/>
</dbReference>
<keyword evidence="1" id="KW-1185">Reference proteome</keyword>
<evidence type="ECO:0000313" key="2">
    <source>
        <dbReference type="WBParaSite" id="Hba_13892"/>
    </source>
</evidence>
<dbReference type="Proteomes" id="UP000095283">
    <property type="component" value="Unplaced"/>
</dbReference>
<dbReference type="AlphaFoldDB" id="A0A1I7X920"/>
<sequence length="31" mass="3811">MQKKLVSLLIHWNMEYLKNVANNPIYIYLFI</sequence>
<organism evidence="1 2">
    <name type="scientific">Heterorhabditis bacteriophora</name>
    <name type="common">Entomopathogenic nematode worm</name>
    <dbReference type="NCBI Taxonomy" id="37862"/>
    <lineage>
        <taxon>Eukaryota</taxon>
        <taxon>Metazoa</taxon>
        <taxon>Ecdysozoa</taxon>
        <taxon>Nematoda</taxon>
        <taxon>Chromadorea</taxon>
        <taxon>Rhabditida</taxon>
        <taxon>Rhabditina</taxon>
        <taxon>Rhabditomorpha</taxon>
        <taxon>Strongyloidea</taxon>
        <taxon>Heterorhabditidae</taxon>
        <taxon>Heterorhabditis</taxon>
    </lineage>
</organism>
<name>A0A1I7X920_HETBA</name>
<protein>
    <submittedName>
        <fullName evidence="2">Uncharacterized protein</fullName>
    </submittedName>
</protein>
<proteinExistence type="predicted"/>
<accession>A0A1I7X920</accession>
<evidence type="ECO:0000313" key="1">
    <source>
        <dbReference type="Proteomes" id="UP000095283"/>
    </source>
</evidence>
<reference evidence="2" key="1">
    <citation type="submission" date="2016-11" db="UniProtKB">
        <authorList>
            <consortium name="WormBaseParasite"/>
        </authorList>
    </citation>
    <scope>IDENTIFICATION</scope>
</reference>